<organism evidence="15 16">
    <name type="scientific">Halioxenophilus aromaticivorans</name>
    <dbReference type="NCBI Taxonomy" id="1306992"/>
    <lineage>
        <taxon>Bacteria</taxon>
        <taxon>Pseudomonadati</taxon>
        <taxon>Pseudomonadota</taxon>
        <taxon>Gammaproteobacteria</taxon>
        <taxon>Alteromonadales</taxon>
        <taxon>Alteromonadaceae</taxon>
        <taxon>Halioxenophilus</taxon>
    </lineage>
</organism>
<dbReference type="RefSeq" id="WP_345427556.1">
    <property type="nucleotide sequence ID" value="NZ_AP031496.1"/>
</dbReference>
<keyword evidence="4" id="KW-0410">Iron transport</keyword>
<feature type="domain" description="TonB-dependent receptor plug" evidence="14">
    <location>
        <begin position="49"/>
        <end position="153"/>
    </location>
</feature>
<keyword evidence="9 11" id="KW-0472">Membrane</keyword>
<dbReference type="Proteomes" id="UP001409585">
    <property type="component" value="Unassembled WGS sequence"/>
</dbReference>
<evidence type="ECO:0000256" key="7">
    <source>
        <dbReference type="ARBA" id="ARBA00023065"/>
    </source>
</evidence>
<feature type="chain" id="PRO_5043786086" evidence="12">
    <location>
        <begin position="28"/>
        <end position="818"/>
    </location>
</feature>
<keyword evidence="8 11" id="KW-0798">TonB box</keyword>
<feature type="signal peptide" evidence="12">
    <location>
        <begin position="1"/>
        <end position="27"/>
    </location>
</feature>
<dbReference type="PANTHER" id="PTHR32552:SF81">
    <property type="entry name" value="TONB-DEPENDENT OUTER MEMBRANE RECEPTOR"/>
    <property type="match status" value="1"/>
</dbReference>
<evidence type="ECO:0000256" key="1">
    <source>
        <dbReference type="ARBA" id="ARBA00004571"/>
    </source>
</evidence>
<evidence type="ECO:0000256" key="4">
    <source>
        <dbReference type="ARBA" id="ARBA00022496"/>
    </source>
</evidence>
<dbReference type="Pfam" id="PF00593">
    <property type="entry name" value="TonB_dep_Rec_b-barrel"/>
    <property type="match status" value="1"/>
</dbReference>
<evidence type="ECO:0000256" key="2">
    <source>
        <dbReference type="ARBA" id="ARBA00022448"/>
    </source>
</evidence>
<proteinExistence type="inferred from homology"/>
<evidence type="ECO:0000313" key="15">
    <source>
        <dbReference type="EMBL" id="GAA4959015.1"/>
    </source>
</evidence>
<keyword evidence="3" id="KW-1134">Transmembrane beta strand</keyword>
<evidence type="ECO:0000313" key="16">
    <source>
        <dbReference type="Proteomes" id="UP001409585"/>
    </source>
</evidence>
<protein>
    <submittedName>
        <fullName evidence="15">TonB-dependent receptor</fullName>
    </submittedName>
</protein>
<dbReference type="SUPFAM" id="SSF56935">
    <property type="entry name" value="Porins"/>
    <property type="match status" value="1"/>
</dbReference>
<keyword evidence="2" id="KW-0813">Transport</keyword>
<reference evidence="16" key="1">
    <citation type="journal article" date="2019" name="Int. J. Syst. Evol. Microbiol.">
        <title>The Global Catalogue of Microorganisms (GCM) 10K type strain sequencing project: providing services to taxonomists for standard genome sequencing and annotation.</title>
        <authorList>
            <consortium name="The Broad Institute Genomics Platform"/>
            <consortium name="The Broad Institute Genome Sequencing Center for Infectious Disease"/>
            <person name="Wu L."/>
            <person name="Ma J."/>
        </authorList>
    </citation>
    <scope>NUCLEOTIDE SEQUENCE [LARGE SCALE GENOMIC DNA]</scope>
    <source>
        <strain evidence="16">JCM 19134</strain>
    </source>
</reference>
<dbReference type="EMBL" id="BAABLX010000077">
    <property type="protein sequence ID" value="GAA4959015.1"/>
    <property type="molecule type" value="Genomic_DNA"/>
</dbReference>
<evidence type="ECO:0000256" key="10">
    <source>
        <dbReference type="ARBA" id="ARBA00023237"/>
    </source>
</evidence>
<comment type="subcellular location">
    <subcellularLocation>
        <location evidence="1">Cell outer membrane</location>
        <topology evidence="1">Multi-pass membrane protein</topology>
    </subcellularLocation>
</comment>
<feature type="domain" description="TonB-dependent receptor-like beta-barrel" evidence="13">
    <location>
        <begin position="251"/>
        <end position="763"/>
    </location>
</feature>
<dbReference type="InterPro" id="IPR036942">
    <property type="entry name" value="Beta-barrel_TonB_sf"/>
</dbReference>
<evidence type="ECO:0000256" key="5">
    <source>
        <dbReference type="ARBA" id="ARBA00022692"/>
    </source>
</evidence>
<dbReference type="InterPro" id="IPR012910">
    <property type="entry name" value="Plug_dom"/>
</dbReference>
<name>A0AAV3UA53_9ALTE</name>
<evidence type="ECO:0000256" key="8">
    <source>
        <dbReference type="ARBA" id="ARBA00023077"/>
    </source>
</evidence>
<keyword evidence="7" id="KW-0406">Ion transport</keyword>
<accession>A0AAV3UA53</accession>
<keyword evidence="10" id="KW-0998">Cell outer membrane</keyword>
<comment type="similarity">
    <text evidence="11">Belongs to the TonB-dependent receptor family.</text>
</comment>
<keyword evidence="6" id="KW-0408">Iron</keyword>
<sequence>MKPSFRKTLIASSVTTAISTLPIPAFAQSDALAALEEVVVTARRRDESLQDVPLTVNAVSGEQIADLNIREFEDLEGVVAGLTLATDSIAPNASMRGVKYDTFASGNNATVEFYLNDAPYVSASVMQAMFDVGQIEVLHGPQGTLRGRASPSGSITLTSVEPSLSEFEGYVDVTGTDIGGANFNGAVSVPVIEDVLGFRLAAFSEENEITQVKNLRGEESGYEADGYRITALYEPTDFLSAKAYYQQFEPTRGLVYQVESAYRADPSKAPPSLSRDISASDRLGTSFRESNEQEHQRLGVELSVEFAGQALKYVYSDSEFTLDRTLSDESGDVTGALLQNTDTAMLEAWYSVGQNTKTTQTSESHELRLQSTEPLFGFMDYVVGGFKLDAVPDTRLQNPTLLEITDFGVYTTTNTAIRSTNRAFEESFYGNLTFRLGEVTELSLGGRYIEYREDRFLDVGVVILGEGSVFGNDGQSTNYADIYSMTLKHNFTDDVMAYANYGSAWRGPAAAIGDFSPLQSANQAEFARTEPEESGSFELGVRSTFMDGRLRLNGTVFKQGFENYVYRAPGSGIYYNNYSVAVDPSTGALSFNPSVTQHNFISGVDIDVFGVELEAQFVATENLHFGAQLSYSKGEIQDGKIPCNDLDGDGQPDGFINGAPSVADIEAVNGGSYFAGGENVSACVVNFRANDAPLWFGSFTSEYNFAVGDLNAYVRGLWTVYGDSENDPINPLDDVDSYSLFNLYAGIGDPNNGWEVKLFAKNLFDTEEVLEREQFPGSLGYRQVSGGNVVGQVTLDSDYRLIQITKPREVGINLRYAF</sequence>
<evidence type="ECO:0000256" key="9">
    <source>
        <dbReference type="ARBA" id="ARBA00023136"/>
    </source>
</evidence>
<evidence type="ECO:0000256" key="11">
    <source>
        <dbReference type="RuleBase" id="RU003357"/>
    </source>
</evidence>
<evidence type="ECO:0000259" key="13">
    <source>
        <dbReference type="Pfam" id="PF00593"/>
    </source>
</evidence>
<evidence type="ECO:0000256" key="12">
    <source>
        <dbReference type="SAM" id="SignalP"/>
    </source>
</evidence>
<keyword evidence="16" id="KW-1185">Reference proteome</keyword>
<comment type="caution">
    <text evidence="15">The sequence shown here is derived from an EMBL/GenBank/DDBJ whole genome shotgun (WGS) entry which is preliminary data.</text>
</comment>
<dbReference type="PANTHER" id="PTHR32552">
    <property type="entry name" value="FERRICHROME IRON RECEPTOR-RELATED"/>
    <property type="match status" value="1"/>
</dbReference>
<gene>
    <name evidence="15" type="ORF">GCM10025791_44850</name>
</gene>
<dbReference type="Pfam" id="PF07715">
    <property type="entry name" value="Plug"/>
    <property type="match status" value="1"/>
</dbReference>
<dbReference type="GO" id="GO:0009279">
    <property type="term" value="C:cell outer membrane"/>
    <property type="evidence" value="ECO:0007669"/>
    <property type="project" value="UniProtKB-SubCell"/>
</dbReference>
<keyword evidence="12" id="KW-0732">Signal</keyword>
<dbReference type="Gene3D" id="2.40.170.20">
    <property type="entry name" value="TonB-dependent receptor, beta-barrel domain"/>
    <property type="match status" value="1"/>
</dbReference>
<evidence type="ECO:0000256" key="6">
    <source>
        <dbReference type="ARBA" id="ARBA00023004"/>
    </source>
</evidence>
<dbReference type="InterPro" id="IPR039426">
    <property type="entry name" value="TonB-dep_rcpt-like"/>
</dbReference>
<keyword evidence="15" id="KW-0675">Receptor</keyword>
<evidence type="ECO:0000256" key="3">
    <source>
        <dbReference type="ARBA" id="ARBA00022452"/>
    </source>
</evidence>
<keyword evidence="5" id="KW-0812">Transmembrane</keyword>
<dbReference type="GO" id="GO:0006826">
    <property type="term" value="P:iron ion transport"/>
    <property type="evidence" value="ECO:0007669"/>
    <property type="project" value="UniProtKB-KW"/>
</dbReference>
<dbReference type="AlphaFoldDB" id="A0AAV3UA53"/>
<dbReference type="InterPro" id="IPR000531">
    <property type="entry name" value="Beta-barrel_TonB"/>
</dbReference>
<evidence type="ECO:0000259" key="14">
    <source>
        <dbReference type="Pfam" id="PF07715"/>
    </source>
</evidence>